<dbReference type="AlphaFoldDB" id="A0A2T2PBN2"/>
<evidence type="ECO:0000313" key="3">
    <source>
        <dbReference type="Proteomes" id="UP000240883"/>
    </source>
</evidence>
<gene>
    <name evidence="2" type="ORF">BS50DRAFT_31846</name>
</gene>
<protein>
    <submittedName>
        <fullName evidence="2">Uncharacterized protein</fullName>
    </submittedName>
</protein>
<organism evidence="2 3">
    <name type="scientific">Corynespora cassiicola Philippines</name>
    <dbReference type="NCBI Taxonomy" id="1448308"/>
    <lineage>
        <taxon>Eukaryota</taxon>
        <taxon>Fungi</taxon>
        <taxon>Dikarya</taxon>
        <taxon>Ascomycota</taxon>
        <taxon>Pezizomycotina</taxon>
        <taxon>Dothideomycetes</taxon>
        <taxon>Pleosporomycetidae</taxon>
        <taxon>Pleosporales</taxon>
        <taxon>Corynesporascaceae</taxon>
        <taxon>Corynespora</taxon>
    </lineage>
</organism>
<evidence type="ECO:0000313" key="2">
    <source>
        <dbReference type="EMBL" id="PSN75060.1"/>
    </source>
</evidence>
<sequence length="105" mass="11749">MRMGWEWVSDRAVVPSFRAAAGLRRAEAGRVVWRLSSGWGAMMHPCRQAHAAEMPRIARRVIEGTKLLAGHRDSEPSNTPRSPIFTARPSLYTHSPSTVLRLQSD</sequence>
<name>A0A2T2PBN2_CORCC</name>
<feature type="region of interest" description="Disordered" evidence="1">
    <location>
        <begin position="68"/>
        <end position="90"/>
    </location>
</feature>
<evidence type="ECO:0000256" key="1">
    <source>
        <dbReference type="SAM" id="MobiDB-lite"/>
    </source>
</evidence>
<proteinExistence type="predicted"/>
<reference evidence="2 3" key="1">
    <citation type="journal article" date="2018" name="Front. Microbiol.">
        <title>Genome-Wide Analysis of Corynespora cassiicola Leaf Fall Disease Putative Effectors.</title>
        <authorList>
            <person name="Lopez D."/>
            <person name="Ribeiro S."/>
            <person name="Label P."/>
            <person name="Fumanal B."/>
            <person name="Venisse J.S."/>
            <person name="Kohler A."/>
            <person name="de Oliveira R.R."/>
            <person name="Labutti K."/>
            <person name="Lipzen A."/>
            <person name="Lail K."/>
            <person name="Bauer D."/>
            <person name="Ohm R.A."/>
            <person name="Barry K.W."/>
            <person name="Spatafora J."/>
            <person name="Grigoriev I.V."/>
            <person name="Martin F.M."/>
            <person name="Pujade-Renaud V."/>
        </authorList>
    </citation>
    <scope>NUCLEOTIDE SEQUENCE [LARGE SCALE GENOMIC DNA]</scope>
    <source>
        <strain evidence="2 3">Philippines</strain>
    </source>
</reference>
<keyword evidence="3" id="KW-1185">Reference proteome</keyword>
<dbReference type="Proteomes" id="UP000240883">
    <property type="component" value="Unassembled WGS sequence"/>
</dbReference>
<accession>A0A2T2PBN2</accession>
<dbReference type="EMBL" id="KZ678128">
    <property type="protein sequence ID" value="PSN75060.1"/>
    <property type="molecule type" value="Genomic_DNA"/>
</dbReference>